<dbReference type="Gene3D" id="1.10.1040.10">
    <property type="entry name" value="N-(1-d-carboxylethyl)-l-norvaline Dehydrogenase, domain 2"/>
    <property type="match status" value="1"/>
</dbReference>
<evidence type="ECO:0000256" key="3">
    <source>
        <dbReference type="ARBA" id="ARBA00013014"/>
    </source>
</evidence>
<dbReference type="InterPro" id="IPR013332">
    <property type="entry name" value="KPR_N"/>
</dbReference>
<evidence type="ECO:0000256" key="10">
    <source>
        <dbReference type="RuleBase" id="RU362068"/>
    </source>
</evidence>
<evidence type="ECO:0000256" key="2">
    <source>
        <dbReference type="ARBA" id="ARBA00007870"/>
    </source>
</evidence>
<feature type="domain" description="Ketopantoate reductase C-terminal" evidence="12">
    <location>
        <begin position="197"/>
        <end position="327"/>
    </location>
</feature>
<dbReference type="GO" id="GO:0008677">
    <property type="term" value="F:2-dehydropantoate 2-reductase activity"/>
    <property type="evidence" value="ECO:0007669"/>
    <property type="project" value="UniProtKB-EC"/>
</dbReference>
<dbReference type="UniPathway" id="UPA00028">
    <property type="reaction ID" value="UER00004"/>
</dbReference>
<keyword evidence="6 10" id="KW-0521">NADP</keyword>
<evidence type="ECO:0000256" key="5">
    <source>
        <dbReference type="ARBA" id="ARBA00022655"/>
    </source>
</evidence>
<dbReference type="PANTHER" id="PTHR21708">
    <property type="entry name" value="PROBABLE 2-DEHYDROPANTOATE 2-REDUCTASE"/>
    <property type="match status" value="1"/>
</dbReference>
<dbReference type="Pfam" id="PF08546">
    <property type="entry name" value="ApbA_C"/>
    <property type="match status" value="1"/>
</dbReference>
<evidence type="ECO:0000256" key="8">
    <source>
        <dbReference type="ARBA" id="ARBA00032024"/>
    </source>
</evidence>
<dbReference type="EC" id="1.1.1.169" evidence="3 10"/>
<dbReference type="GO" id="GO:0005737">
    <property type="term" value="C:cytoplasm"/>
    <property type="evidence" value="ECO:0007669"/>
    <property type="project" value="TreeGrafter"/>
</dbReference>
<reference evidence="13 14" key="1">
    <citation type="submission" date="2020-04" db="EMBL/GenBank/DDBJ databases">
        <title>Ramlibacter sp. G-1-2-2 isolated from soil.</title>
        <authorList>
            <person name="Dahal R.H."/>
        </authorList>
    </citation>
    <scope>NUCLEOTIDE SEQUENCE [LARGE SCALE GENOMIC DNA]</scope>
    <source>
        <strain evidence="13 14">G-1-2-2</strain>
    </source>
</reference>
<dbReference type="Pfam" id="PF02558">
    <property type="entry name" value="ApbA"/>
    <property type="match status" value="1"/>
</dbReference>
<dbReference type="NCBIfam" id="NF005089">
    <property type="entry name" value="PRK06522.1-4"/>
    <property type="match status" value="1"/>
</dbReference>
<comment type="function">
    <text evidence="10">Catalyzes the NADPH-dependent reduction of ketopantoate into pantoic acid.</text>
</comment>
<comment type="caution">
    <text evidence="13">The sequence shown here is derived from an EMBL/GenBank/DDBJ whole genome shotgun (WGS) entry which is preliminary data.</text>
</comment>
<proteinExistence type="inferred from homology"/>
<dbReference type="InterPro" id="IPR008927">
    <property type="entry name" value="6-PGluconate_DH-like_C_sf"/>
</dbReference>
<dbReference type="InterPro" id="IPR051402">
    <property type="entry name" value="KPR-Related"/>
</dbReference>
<evidence type="ECO:0000313" key="14">
    <source>
        <dbReference type="Proteomes" id="UP000541185"/>
    </source>
</evidence>
<feature type="domain" description="Ketopantoate reductase N-terminal" evidence="11">
    <location>
        <begin position="3"/>
        <end position="169"/>
    </location>
</feature>
<dbReference type="Gene3D" id="3.40.50.720">
    <property type="entry name" value="NAD(P)-binding Rossmann-like Domain"/>
    <property type="match status" value="1"/>
</dbReference>
<dbReference type="AlphaFoldDB" id="A0A848H269"/>
<comment type="catalytic activity">
    <reaction evidence="9 10">
        <text>(R)-pantoate + NADP(+) = 2-dehydropantoate + NADPH + H(+)</text>
        <dbReference type="Rhea" id="RHEA:16233"/>
        <dbReference type="ChEBI" id="CHEBI:11561"/>
        <dbReference type="ChEBI" id="CHEBI:15378"/>
        <dbReference type="ChEBI" id="CHEBI:15980"/>
        <dbReference type="ChEBI" id="CHEBI:57783"/>
        <dbReference type="ChEBI" id="CHEBI:58349"/>
        <dbReference type="EC" id="1.1.1.169"/>
    </reaction>
</comment>
<organism evidence="13 14">
    <name type="scientific">Ramlibacter agri</name>
    <dbReference type="NCBI Taxonomy" id="2728837"/>
    <lineage>
        <taxon>Bacteria</taxon>
        <taxon>Pseudomonadati</taxon>
        <taxon>Pseudomonadota</taxon>
        <taxon>Betaproteobacteria</taxon>
        <taxon>Burkholderiales</taxon>
        <taxon>Comamonadaceae</taxon>
        <taxon>Ramlibacter</taxon>
    </lineage>
</organism>
<gene>
    <name evidence="13" type="ORF">HHL11_12940</name>
</gene>
<dbReference type="NCBIfam" id="TIGR00745">
    <property type="entry name" value="apbA_panE"/>
    <property type="match status" value="1"/>
</dbReference>
<dbReference type="InterPro" id="IPR003710">
    <property type="entry name" value="ApbA"/>
</dbReference>
<evidence type="ECO:0000256" key="6">
    <source>
        <dbReference type="ARBA" id="ARBA00022857"/>
    </source>
</evidence>
<protein>
    <recommendedName>
        <fullName evidence="4 10">2-dehydropantoate 2-reductase</fullName>
        <ecNumber evidence="3 10">1.1.1.169</ecNumber>
    </recommendedName>
    <alternativeName>
        <fullName evidence="8 10">Ketopantoate reductase</fullName>
    </alternativeName>
</protein>
<keyword evidence="14" id="KW-1185">Reference proteome</keyword>
<evidence type="ECO:0000313" key="13">
    <source>
        <dbReference type="EMBL" id="NML44664.1"/>
    </source>
</evidence>
<evidence type="ECO:0000259" key="11">
    <source>
        <dbReference type="Pfam" id="PF02558"/>
    </source>
</evidence>
<evidence type="ECO:0000256" key="9">
    <source>
        <dbReference type="ARBA" id="ARBA00048793"/>
    </source>
</evidence>
<name>A0A848H269_9BURK</name>
<dbReference type="EMBL" id="JABBFX010000001">
    <property type="protein sequence ID" value="NML44664.1"/>
    <property type="molecule type" value="Genomic_DNA"/>
</dbReference>
<evidence type="ECO:0000256" key="1">
    <source>
        <dbReference type="ARBA" id="ARBA00004994"/>
    </source>
</evidence>
<sequence length="339" mass="35659">MRVCVFGAGAVGGHLAARLLQAGRHEVSVVARGEQLRAIGADGLTLLSRDEQFTVRPHATTDRPQDLPAQDVVFVSMKAQSQPAAARDIAGLLAPTGVTVFVNNGIPWWWTYRGAEAPGTPLPLLDPLAALWTHVGPQRALGCVIYSANEVVRPGVIRHVANNRWLLGEPDGTRSARLAAVIALLNAAQLQAEAVADIRKSAWTKLLRNVPLNSLCALTRLPVSGLARVPELEALCAGIVEEVAAIAAADGTDLSDQVEIAKAAPRLGAATDGSQAAEIRPSMLQDVLGGRTMEVEAILGQVQAFARATGTPCPRLDVLVALVRGLELSALTPEAAARR</sequence>
<dbReference type="FunFam" id="1.10.1040.10:FF:000017">
    <property type="entry name" value="2-dehydropantoate 2-reductase"/>
    <property type="match status" value="1"/>
</dbReference>
<dbReference type="InterPro" id="IPR013328">
    <property type="entry name" value="6PGD_dom2"/>
</dbReference>
<dbReference type="InterPro" id="IPR013752">
    <property type="entry name" value="KPA_reductase"/>
</dbReference>
<comment type="pathway">
    <text evidence="1 10">Cofactor biosynthesis; (R)-pantothenate biosynthesis; (R)-pantoate from 3-methyl-2-oxobutanoate: step 2/2.</text>
</comment>
<accession>A0A848H269</accession>
<dbReference type="SUPFAM" id="SSF51735">
    <property type="entry name" value="NAD(P)-binding Rossmann-fold domains"/>
    <property type="match status" value="1"/>
</dbReference>
<dbReference type="GO" id="GO:0015940">
    <property type="term" value="P:pantothenate biosynthetic process"/>
    <property type="evidence" value="ECO:0007669"/>
    <property type="project" value="UniProtKB-UniPathway"/>
</dbReference>
<evidence type="ECO:0000259" key="12">
    <source>
        <dbReference type="Pfam" id="PF08546"/>
    </source>
</evidence>
<dbReference type="Proteomes" id="UP000541185">
    <property type="component" value="Unassembled WGS sequence"/>
</dbReference>
<keyword evidence="7 10" id="KW-0560">Oxidoreductase</keyword>
<evidence type="ECO:0000256" key="4">
    <source>
        <dbReference type="ARBA" id="ARBA00019465"/>
    </source>
</evidence>
<comment type="similarity">
    <text evidence="2 10">Belongs to the ketopantoate reductase family.</text>
</comment>
<keyword evidence="5 10" id="KW-0566">Pantothenate biosynthesis</keyword>
<evidence type="ECO:0000256" key="7">
    <source>
        <dbReference type="ARBA" id="ARBA00023002"/>
    </source>
</evidence>
<dbReference type="SUPFAM" id="SSF48179">
    <property type="entry name" value="6-phosphogluconate dehydrogenase C-terminal domain-like"/>
    <property type="match status" value="1"/>
</dbReference>
<dbReference type="RefSeq" id="WP_169418775.1">
    <property type="nucleotide sequence ID" value="NZ_JABBFX010000001.1"/>
</dbReference>
<dbReference type="PANTHER" id="PTHR21708:SF45">
    <property type="entry name" value="2-DEHYDROPANTOATE 2-REDUCTASE"/>
    <property type="match status" value="1"/>
</dbReference>
<dbReference type="InterPro" id="IPR036291">
    <property type="entry name" value="NAD(P)-bd_dom_sf"/>
</dbReference>